<dbReference type="Pfam" id="PF05494">
    <property type="entry name" value="MlaC"/>
    <property type="match status" value="1"/>
</dbReference>
<gene>
    <name evidence="2" type="ORF">GbCGDNIH9_0204</name>
</gene>
<dbReference type="InterPro" id="IPR008869">
    <property type="entry name" value="MlaC/ttg2D"/>
</dbReference>
<proteinExistence type="predicted"/>
<evidence type="ECO:0000313" key="3">
    <source>
        <dbReference type="Proteomes" id="UP000182373"/>
    </source>
</evidence>
<protein>
    <submittedName>
        <fullName evidence="2">Toluene transport system Ttg2D protein</fullName>
    </submittedName>
</protein>
<dbReference type="EMBL" id="CP018191">
    <property type="protein sequence ID" value="APH53426.1"/>
    <property type="molecule type" value="Genomic_DNA"/>
</dbReference>
<reference evidence="3" key="1">
    <citation type="submission" date="2016-11" db="EMBL/GenBank/DDBJ databases">
        <title>Comparative genomic and phenotypic analysis of Granulibacter bethesdensis clinical isolates from patients with chronic granulomatous disease.</title>
        <authorList>
            <person name="Zarember K.A."/>
            <person name="Porcella S.F."/>
            <person name="Chu J."/>
            <person name="Ding L."/>
            <person name="Dahlstrom E."/>
            <person name="Barbian K."/>
            <person name="Martens C."/>
            <person name="Sykora L."/>
            <person name="Kramer S."/>
            <person name="Pettinato A.M."/>
            <person name="Hong H."/>
            <person name="Wald G."/>
            <person name="Berg L.J."/>
            <person name="Rogge L.S."/>
            <person name="Greenberg D.E."/>
            <person name="Falcone E.L."/>
            <person name="Neves J.F."/>
            <person name="Simoes M.J."/>
            <person name="Casal M."/>
            <person name="Rodriguez-Lopez F.C."/>
            <person name="Zelazny A."/>
            <person name="Gallin J.I."/>
            <person name="Holland S.M."/>
        </authorList>
    </citation>
    <scope>NUCLEOTIDE SEQUENCE [LARGE SCALE GENOMIC DNA]</scope>
    <source>
        <strain evidence="3">NIH9.1</strain>
    </source>
</reference>
<evidence type="ECO:0000256" key="1">
    <source>
        <dbReference type="SAM" id="SignalP"/>
    </source>
</evidence>
<feature type="chain" id="PRO_5041948037" evidence="1">
    <location>
        <begin position="35"/>
        <end position="207"/>
    </location>
</feature>
<dbReference type="PANTHER" id="PTHR36573:SF1">
    <property type="entry name" value="INTERMEMBRANE PHOSPHOLIPID TRANSPORT SYSTEM BINDING PROTEIN MLAC"/>
    <property type="match status" value="1"/>
</dbReference>
<evidence type="ECO:0000313" key="2">
    <source>
        <dbReference type="EMBL" id="APH53426.1"/>
    </source>
</evidence>
<name>A0AAC9K7S8_9PROT</name>
<organism evidence="2 3">
    <name type="scientific">Granulibacter bethesdensis</name>
    <dbReference type="NCBI Taxonomy" id="364410"/>
    <lineage>
        <taxon>Bacteria</taxon>
        <taxon>Pseudomonadati</taxon>
        <taxon>Pseudomonadota</taxon>
        <taxon>Alphaproteobacteria</taxon>
        <taxon>Acetobacterales</taxon>
        <taxon>Acetobacteraceae</taxon>
        <taxon>Granulibacter</taxon>
    </lineage>
</organism>
<dbReference type="Gene3D" id="3.10.450.710">
    <property type="entry name" value="Tgt2/MlaC"/>
    <property type="match status" value="1"/>
</dbReference>
<accession>A0AAC9K7S8</accession>
<keyword evidence="1" id="KW-0732">Signal</keyword>
<dbReference type="PANTHER" id="PTHR36573">
    <property type="entry name" value="INTERMEMBRANE PHOSPHOLIPID TRANSPORT SYSTEM BINDING PROTEIN MLAC"/>
    <property type="match status" value="1"/>
</dbReference>
<dbReference type="AlphaFoldDB" id="A0AAC9K7S8"/>
<dbReference type="InterPro" id="IPR042245">
    <property type="entry name" value="Tgt2/MlaC_sf"/>
</dbReference>
<feature type="signal peptide" evidence="1">
    <location>
        <begin position="1"/>
        <end position="34"/>
    </location>
</feature>
<dbReference type="Proteomes" id="UP000182373">
    <property type="component" value="Chromosome"/>
</dbReference>
<sequence>MVKLNLMDAIVLNRRLFLAAALAGATFLPLPAHAQSNVAADFIRRAGNELVAAVNNSPSEAQKKAELTRIVDSYIDVGNVGRFCLGRYWATATPQQRQDYLTLFHKVLVRNVTSKIGEAKGMSYTLGRVTPQGENTLVQTIINRPGNAPANVQWVVATQGSGPRIVDVLAEGTSLRLTQRQDYASFLQHHNQDIDTLLSAIRRQAGE</sequence>